<comment type="caution">
    <text evidence="1">The sequence shown here is derived from an EMBL/GenBank/DDBJ whole genome shotgun (WGS) entry which is preliminary data.</text>
</comment>
<name>A0A927B2J8_9BACT</name>
<sequence>MRYYLGVGDRIDTTTQQLKGASVQNPSSASSTQQVTEDLSELIKTSQFTLDPAAQLPIEFDLSKFEVHIPQEQYGNGSNSFVQSIDTYPLSSSQQQKPYVPNRGATSTINIPPKSKIDIIRQIDAYQLSCSFECILENTTSGQRYSLKGKWQGIFQYNNLDVTLKQSAL</sequence>
<accession>A0A927B2J8</accession>
<keyword evidence="2" id="KW-1185">Reference proteome</keyword>
<organism evidence="1 2">
    <name type="scientific">Spirosoma validum</name>
    <dbReference type="NCBI Taxonomy" id="2771355"/>
    <lineage>
        <taxon>Bacteria</taxon>
        <taxon>Pseudomonadati</taxon>
        <taxon>Bacteroidota</taxon>
        <taxon>Cytophagia</taxon>
        <taxon>Cytophagales</taxon>
        <taxon>Cytophagaceae</taxon>
        <taxon>Spirosoma</taxon>
    </lineage>
</organism>
<dbReference type="EMBL" id="JACXAA010000005">
    <property type="protein sequence ID" value="MBD2754430.1"/>
    <property type="molecule type" value="Genomic_DNA"/>
</dbReference>
<proteinExistence type="predicted"/>
<gene>
    <name evidence="1" type="ORF">IC230_16095</name>
</gene>
<dbReference type="RefSeq" id="WP_191040061.1">
    <property type="nucleotide sequence ID" value="NZ_JACXAA010000005.1"/>
</dbReference>
<reference evidence="1" key="1">
    <citation type="submission" date="2020-09" db="EMBL/GenBank/DDBJ databases">
        <authorList>
            <person name="Kim M.K."/>
        </authorList>
    </citation>
    <scope>NUCLEOTIDE SEQUENCE</scope>
    <source>
        <strain evidence="1">BT704</strain>
    </source>
</reference>
<evidence type="ECO:0000313" key="2">
    <source>
        <dbReference type="Proteomes" id="UP000653797"/>
    </source>
</evidence>
<protein>
    <submittedName>
        <fullName evidence="1">Uncharacterized protein</fullName>
    </submittedName>
</protein>
<dbReference type="Gene3D" id="2.170.15.10">
    <property type="entry name" value="Proaerolysin, chain A, domain 3"/>
    <property type="match status" value="1"/>
</dbReference>
<evidence type="ECO:0000313" key="1">
    <source>
        <dbReference type="EMBL" id="MBD2754430.1"/>
    </source>
</evidence>
<dbReference type="AlphaFoldDB" id="A0A927B2J8"/>
<dbReference type="Proteomes" id="UP000653797">
    <property type="component" value="Unassembled WGS sequence"/>
</dbReference>